<dbReference type="GO" id="GO:0000160">
    <property type="term" value="P:phosphorelay signal transduction system"/>
    <property type="evidence" value="ECO:0007669"/>
    <property type="project" value="UniProtKB-KW"/>
</dbReference>
<protein>
    <submittedName>
        <fullName evidence="5">Chemotaxis regulator-transmits chemoreceptor signals to flagelllar motor components CheY</fullName>
    </submittedName>
</protein>
<dbReference type="Gene3D" id="3.40.50.2300">
    <property type="match status" value="1"/>
</dbReference>
<evidence type="ECO:0000313" key="6">
    <source>
        <dbReference type="Proteomes" id="UP000253606"/>
    </source>
</evidence>
<dbReference type="SMART" id="SM00448">
    <property type="entry name" value="REC"/>
    <property type="match status" value="1"/>
</dbReference>
<accession>A0A2Z5G881</accession>
<name>A0A2Z5G881_9BACT</name>
<dbReference type="PROSITE" id="PS50110">
    <property type="entry name" value="RESPONSE_REGULATORY"/>
    <property type="match status" value="1"/>
</dbReference>
<dbReference type="OrthoDB" id="116565at2"/>
<dbReference type="CDD" id="cd00156">
    <property type="entry name" value="REC"/>
    <property type="match status" value="1"/>
</dbReference>
<keyword evidence="2" id="KW-0902">Two-component regulatory system</keyword>
<sequence>MQRESRRVLVVDDEPIIATTLATILRMNGFFATAFTDPVKALASALVDTPDLLISDIVMPGLSGIDLAIQIKALCPKCKVLLFSGQARTVNFLYDAERLGENFHILPKPVHPIDLLKAIREQGAEN</sequence>
<gene>
    <name evidence="5" type="ORF">ACPOL_5781</name>
</gene>
<proteinExistence type="predicted"/>
<keyword evidence="5" id="KW-0675">Receptor</keyword>
<dbReference type="RefSeq" id="WP_114209678.1">
    <property type="nucleotide sequence ID" value="NZ_CP030840.1"/>
</dbReference>
<evidence type="ECO:0000313" key="5">
    <source>
        <dbReference type="EMBL" id="AXC15027.1"/>
    </source>
</evidence>
<organism evidence="5 6">
    <name type="scientific">Acidisarcina polymorpha</name>
    <dbReference type="NCBI Taxonomy" id="2211140"/>
    <lineage>
        <taxon>Bacteria</taxon>
        <taxon>Pseudomonadati</taxon>
        <taxon>Acidobacteriota</taxon>
        <taxon>Terriglobia</taxon>
        <taxon>Terriglobales</taxon>
        <taxon>Acidobacteriaceae</taxon>
        <taxon>Acidisarcina</taxon>
    </lineage>
</organism>
<reference evidence="5 6" key="1">
    <citation type="journal article" date="2018" name="Front. Microbiol.">
        <title>Hydrolytic Capabilities as a Key to Environmental Success: Chitinolytic and Cellulolytic Acidobacteria From Acidic Sub-arctic Soils and Boreal Peatlands.</title>
        <authorList>
            <person name="Belova S.E."/>
            <person name="Ravin N.V."/>
            <person name="Pankratov T.A."/>
            <person name="Rakitin A.L."/>
            <person name="Ivanova A.A."/>
            <person name="Beletsky A.V."/>
            <person name="Mardanov A.V."/>
            <person name="Sinninghe Damste J.S."/>
            <person name="Dedysh S.N."/>
        </authorList>
    </citation>
    <scope>NUCLEOTIDE SEQUENCE [LARGE SCALE GENOMIC DNA]</scope>
    <source>
        <strain evidence="5 6">SBC82</strain>
    </source>
</reference>
<keyword evidence="6" id="KW-1185">Reference proteome</keyword>
<dbReference type="SUPFAM" id="SSF52172">
    <property type="entry name" value="CheY-like"/>
    <property type="match status" value="1"/>
</dbReference>
<feature type="domain" description="Response regulatory" evidence="4">
    <location>
        <begin position="7"/>
        <end position="123"/>
    </location>
</feature>
<dbReference type="PANTHER" id="PTHR44591">
    <property type="entry name" value="STRESS RESPONSE REGULATOR PROTEIN 1"/>
    <property type="match status" value="1"/>
</dbReference>
<evidence type="ECO:0000256" key="3">
    <source>
        <dbReference type="PROSITE-ProRule" id="PRU00169"/>
    </source>
</evidence>
<dbReference type="Pfam" id="PF00072">
    <property type="entry name" value="Response_reg"/>
    <property type="match status" value="1"/>
</dbReference>
<dbReference type="AlphaFoldDB" id="A0A2Z5G881"/>
<dbReference type="EMBL" id="CP030840">
    <property type="protein sequence ID" value="AXC15027.1"/>
    <property type="molecule type" value="Genomic_DNA"/>
</dbReference>
<dbReference type="Proteomes" id="UP000253606">
    <property type="component" value="Chromosome"/>
</dbReference>
<evidence type="ECO:0000256" key="2">
    <source>
        <dbReference type="ARBA" id="ARBA00023012"/>
    </source>
</evidence>
<keyword evidence="1 3" id="KW-0597">Phosphoprotein</keyword>
<dbReference type="InterPro" id="IPR050595">
    <property type="entry name" value="Bact_response_regulator"/>
</dbReference>
<evidence type="ECO:0000256" key="1">
    <source>
        <dbReference type="ARBA" id="ARBA00022553"/>
    </source>
</evidence>
<evidence type="ECO:0000259" key="4">
    <source>
        <dbReference type="PROSITE" id="PS50110"/>
    </source>
</evidence>
<dbReference type="InterPro" id="IPR001789">
    <property type="entry name" value="Sig_transdc_resp-reg_receiver"/>
</dbReference>
<dbReference type="KEGG" id="abas:ACPOL_5781"/>
<dbReference type="PANTHER" id="PTHR44591:SF14">
    <property type="entry name" value="PROTEIN PILG"/>
    <property type="match status" value="1"/>
</dbReference>
<dbReference type="InterPro" id="IPR011006">
    <property type="entry name" value="CheY-like_superfamily"/>
</dbReference>
<feature type="modified residue" description="4-aspartylphosphate" evidence="3">
    <location>
        <position position="56"/>
    </location>
</feature>